<organism evidence="2 3">
    <name type="scientific">Lineolata rhizophorae</name>
    <dbReference type="NCBI Taxonomy" id="578093"/>
    <lineage>
        <taxon>Eukaryota</taxon>
        <taxon>Fungi</taxon>
        <taxon>Dikarya</taxon>
        <taxon>Ascomycota</taxon>
        <taxon>Pezizomycotina</taxon>
        <taxon>Dothideomycetes</taxon>
        <taxon>Dothideomycetes incertae sedis</taxon>
        <taxon>Lineolatales</taxon>
        <taxon>Lineolataceae</taxon>
        <taxon>Lineolata</taxon>
    </lineage>
</organism>
<reference evidence="2" key="1">
    <citation type="journal article" date="2020" name="Stud. Mycol.">
        <title>101 Dothideomycetes genomes: a test case for predicting lifestyles and emergence of pathogens.</title>
        <authorList>
            <person name="Haridas S."/>
            <person name="Albert R."/>
            <person name="Binder M."/>
            <person name="Bloem J."/>
            <person name="Labutti K."/>
            <person name="Salamov A."/>
            <person name="Andreopoulos B."/>
            <person name="Baker S."/>
            <person name="Barry K."/>
            <person name="Bills G."/>
            <person name="Bluhm B."/>
            <person name="Cannon C."/>
            <person name="Castanera R."/>
            <person name="Culley D."/>
            <person name="Daum C."/>
            <person name="Ezra D."/>
            <person name="Gonzalez J."/>
            <person name="Henrissat B."/>
            <person name="Kuo A."/>
            <person name="Liang C."/>
            <person name="Lipzen A."/>
            <person name="Lutzoni F."/>
            <person name="Magnuson J."/>
            <person name="Mondo S."/>
            <person name="Nolan M."/>
            <person name="Ohm R."/>
            <person name="Pangilinan J."/>
            <person name="Park H.-J."/>
            <person name="Ramirez L."/>
            <person name="Alfaro M."/>
            <person name="Sun H."/>
            <person name="Tritt A."/>
            <person name="Yoshinaga Y."/>
            <person name="Zwiers L.-H."/>
            <person name="Turgeon B."/>
            <person name="Goodwin S."/>
            <person name="Spatafora J."/>
            <person name="Crous P."/>
            <person name="Grigoriev I."/>
        </authorList>
    </citation>
    <scope>NUCLEOTIDE SEQUENCE</scope>
    <source>
        <strain evidence="2">ATCC 16933</strain>
    </source>
</reference>
<evidence type="ECO:0000313" key="3">
    <source>
        <dbReference type="Proteomes" id="UP000799766"/>
    </source>
</evidence>
<dbReference type="Pfam" id="PF23151">
    <property type="entry name" value="NuiA_2"/>
    <property type="match status" value="1"/>
</dbReference>
<dbReference type="Proteomes" id="UP000799766">
    <property type="component" value="Unassembled WGS sequence"/>
</dbReference>
<dbReference type="InterPro" id="IPR056539">
    <property type="entry name" value="NuiA-like"/>
</dbReference>
<evidence type="ECO:0000313" key="2">
    <source>
        <dbReference type="EMBL" id="KAF2460305.1"/>
    </source>
</evidence>
<protein>
    <submittedName>
        <fullName evidence="2">Uncharacterized protein</fullName>
    </submittedName>
</protein>
<gene>
    <name evidence="2" type="ORF">BDY21DRAFT_334977</name>
</gene>
<keyword evidence="3" id="KW-1185">Reference proteome</keyword>
<dbReference type="PANTHER" id="PTHR42093:SF1">
    <property type="match status" value="1"/>
</dbReference>
<evidence type="ECO:0000256" key="1">
    <source>
        <dbReference type="SAM" id="MobiDB-lite"/>
    </source>
</evidence>
<accession>A0A6A6P8N7</accession>
<dbReference type="AlphaFoldDB" id="A0A6A6P8N7"/>
<dbReference type="EMBL" id="MU001673">
    <property type="protein sequence ID" value="KAF2460305.1"/>
    <property type="molecule type" value="Genomic_DNA"/>
</dbReference>
<name>A0A6A6P8N7_9PEZI</name>
<sequence>MLLDHPLHTGSKFTAFNVRREVRIITCSRPAFSRALPPTPSSTRANSGRPTPPSQHRAAPQHDDVRKRRRLPPPRTCTARALHVLPRLLRLRPTAAVSMSSDADYEAFLNKANQDVGGGGGGSANMAAGGKKKVGTRAVTAEVPAGLARVDEFFVSDADEPFEPVSLAWGGGMPDEGQLAELIEHDGQVETISAKDFDPQGQYGNVVAAVKEAGSSEVGFFRVPHGSTRAEYYVVSLDKKGKRLVGMKALAVET</sequence>
<dbReference type="OrthoDB" id="5366485at2759"/>
<feature type="region of interest" description="Disordered" evidence="1">
    <location>
        <begin position="32"/>
        <end position="75"/>
    </location>
</feature>
<dbReference type="PANTHER" id="PTHR42093">
    <property type="match status" value="1"/>
</dbReference>
<proteinExistence type="predicted"/>